<evidence type="ECO:0000313" key="6">
    <source>
        <dbReference type="Proteomes" id="UP000185479"/>
    </source>
</evidence>
<keyword evidence="1" id="KW-1133">Transmembrane helix</keyword>
<reference evidence="5 7" key="2">
    <citation type="submission" date="2019-06" db="EMBL/GenBank/DDBJ databases">
        <title>Whole genome shotgun sequence of Corynebacterium flavescens NBRC 14136.</title>
        <authorList>
            <person name="Hosoyama A."/>
            <person name="Uohara A."/>
            <person name="Ohji S."/>
            <person name="Ichikawa N."/>
        </authorList>
    </citation>
    <scope>NUCLEOTIDE SEQUENCE [LARGE SCALE GENOMIC DNA]</scope>
    <source>
        <strain evidence="5 7">NBRC 14136</strain>
    </source>
</reference>
<dbReference type="AlphaFoldDB" id="A0A1L7CPN5"/>
<evidence type="ECO:0000313" key="7">
    <source>
        <dbReference type="Proteomes" id="UP000315353"/>
    </source>
</evidence>
<dbReference type="Proteomes" id="UP000315353">
    <property type="component" value="Unassembled WGS sequence"/>
</dbReference>
<accession>A0A1L7CPN5</accession>
<proteinExistence type="predicted"/>
<feature type="signal peptide" evidence="2">
    <location>
        <begin position="1"/>
        <end position="22"/>
    </location>
</feature>
<dbReference type="Gene3D" id="3.10.310.50">
    <property type="match status" value="1"/>
</dbReference>
<feature type="chain" id="PRO_5030030869" description="DUF5129 domain-containing protein" evidence="2">
    <location>
        <begin position="23"/>
        <end position="456"/>
    </location>
</feature>
<organism evidence="4 6">
    <name type="scientific">Corynebacterium flavescens</name>
    <dbReference type="NCBI Taxonomy" id="28028"/>
    <lineage>
        <taxon>Bacteria</taxon>
        <taxon>Bacillati</taxon>
        <taxon>Actinomycetota</taxon>
        <taxon>Actinomycetes</taxon>
        <taxon>Mycobacteriales</taxon>
        <taxon>Corynebacteriaceae</taxon>
        <taxon>Corynebacterium</taxon>
    </lineage>
</organism>
<dbReference type="InterPro" id="IPR033435">
    <property type="entry name" value="DUF5129"/>
</dbReference>
<keyword evidence="6" id="KW-1185">Reference proteome</keyword>
<feature type="domain" description="DUF5129" evidence="3">
    <location>
        <begin position="66"/>
        <end position="291"/>
    </location>
</feature>
<dbReference type="Pfam" id="PF17173">
    <property type="entry name" value="DUF5129"/>
    <property type="match status" value="1"/>
</dbReference>
<evidence type="ECO:0000259" key="3">
    <source>
        <dbReference type="Pfam" id="PF17173"/>
    </source>
</evidence>
<protein>
    <recommendedName>
        <fullName evidence="3">DUF5129 domain-containing protein</fullName>
    </recommendedName>
</protein>
<feature type="transmembrane region" description="Helical" evidence="1">
    <location>
        <begin position="176"/>
        <end position="199"/>
    </location>
</feature>
<dbReference type="EMBL" id="BJNB01000040">
    <property type="protein sequence ID" value="GEB98589.1"/>
    <property type="molecule type" value="Genomic_DNA"/>
</dbReference>
<dbReference type="RefSeq" id="WP_075730696.1">
    <property type="nucleotide sequence ID" value="NZ_BJNB01000040.1"/>
</dbReference>
<evidence type="ECO:0000256" key="1">
    <source>
        <dbReference type="SAM" id="Phobius"/>
    </source>
</evidence>
<dbReference type="KEGG" id="cfc:CFLV_11880"/>
<dbReference type="GeneID" id="82881367"/>
<keyword evidence="2" id="KW-0732">Signal</keyword>
<evidence type="ECO:0000313" key="5">
    <source>
        <dbReference type="EMBL" id="GEB98589.1"/>
    </source>
</evidence>
<evidence type="ECO:0000256" key="2">
    <source>
        <dbReference type="SAM" id="SignalP"/>
    </source>
</evidence>
<evidence type="ECO:0000313" key="4">
    <source>
        <dbReference type="EMBL" id="APT87779.1"/>
    </source>
</evidence>
<dbReference type="Proteomes" id="UP000185479">
    <property type="component" value="Chromosome"/>
</dbReference>
<keyword evidence="1" id="KW-0812">Transmembrane</keyword>
<keyword evidence="1" id="KW-0472">Membrane</keyword>
<name>A0A1L7CPN5_CORFL</name>
<reference evidence="4 6" key="1">
    <citation type="submission" date="2014-08" db="EMBL/GenBank/DDBJ databases">
        <title>Complete genome sequence of Corynebacterium flavescens OJ8(T)(=DSM 20296(T)), isolated from cheese.</title>
        <authorList>
            <person name="Ruckert C."/>
            <person name="Albersmeier A."/>
            <person name="Winkler A."/>
            <person name="Kalinowski J."/>
        </authorList>
    </citation>
    <scope>NUCLEOTIDE SEQUENCE [LARGE SCALE GENOMIC DNA]</scope>
    <source>
        <strain evidence="4 6">OJ8</strain>
    </source>
</reference>
<sequence length="456" mass="48777">MRLLPIASTVLFVGLAAPLAVADVPASQVRIDDQADLLSDAEEAELAEATAQVTLPATVTDVDFLTFASNDENLNDTVRFYAGSHGMQDSEGEKYADGHLIVAIGMDPRGMGVYAGEDVADDLNLRSDERIAGVVDAMRPLLQDEKWKDGMLRGVQAAADTDLVSESSGGSSNAGLVGGILAGGAGILGVGGVAVAVVVGRKSKTKQAREDYEFILAHHGDMAQRLDEIDVRAHSLSSPLANDSLRKEWKEIQENFLAAHEEVTRLGSLSTSSSDKEFREHAGELSTARAAVEAAINAETNLEQLARMEHGDPEVRRRELTTLHSDVLEAVTQSEGELNEQLTALDERVLELREKLDAPEFMDSFAAILADYRVLIDELTDRLYAKSQAERSEDHRVGGLGSAAWHPGVGTYYVPFYTTNAWYQADVESAQAASSSSVNTGYSSGGFSGAGGSGKF</sequence>
<gene>
    <name evidence="5" type="ORF">CFL01nite_20840</name>
    <name evidence="4" type="ORF">CFLV_11880</name>
</gene>
<dbReference type="EMBL" id="CP009246">
    <property type="protein sequence ID" value="APT87779.1"/>
    <property type="molecule type" value="Genomic_DNA"/>
</dbReference>